<evidence type="ECO:0000313" key="2">
    <source>
        <dbReference type="EnsemblPlants" id="KRH23935"/>
    </source>
</evidence>
<sequence>MKRSPRVPRELRVIGESGRSQKLWLWVCDGNRRGWHRSRCCCCYSCCKLKVVCSKGWVLNPLERKIRLGQRGNSLKEGAWWWKRK</sequence>
<dbReference type="InParanoid" id="A0A0R0HCJ6"/>
<evidence type="ECO:0000313" key="1">
    <source>
        <dbReference type="EMBL" id="KRH23935.1"/>
    </source>
</evidence>
<dbReference type="EMBL" id="CM000845">
    <property type="protein sequence ID" value="KRH23935.1"/>
    <property type="molecule type" value="Genomic_DNA"/>
</dbReference>
<dbReference type="EnsemblPlants" id="KRH23935">
    <property type="protein sequence ID" value="KRH23935"/>
    <property type="gene ID" value="GLYMA_12G011900"/>
</dbReference>
<evidence type="ECO:0000313" key="3">
    <source>
        <dbReference type="Proteomes" id="UP000008827"/>
    </source>
</evidence>
<dbReference type="AlphaFoldDB" id="A0A0R0HCJ6"/>
<name>A0A0R0HCJ6_SOYBN</name>
<gene>
    <name evidence="1" type="ORF">GLYMA_12G011900</name>
</gene>
<reference evidence="1" key="3">
    <citation type="submission" date="2018-07" db="EMBL/GenBank/DDBJ databases">
        <title>WGS assembly of Glycine max.</title>
        <authorList>
            <person name="Schmutz J."/>
            <person name="Cannon S."/>
            <person name="Schlueter J."/>
            <person name="Ma J."/>
            <person name="Mitros T."/>
            <person name="Nelson W."/>
            <person name="Hyten D."/>
            <person name="Song Q."/>
            <person name="Thelen J."/>
            <person name="Cheng J."/>
            <person name="Xu D."/>
            <person name="Hellsten U."/>
            <person name="May G."/>
            <person name="Yu Y."/>
            <person name="Sakurai T."/>
            <person name="Umezawa T."/>
            <person name="Bhattacharyya M."/>
            <person name="Sandhu D."/>
            <person name="Valliyodan B."/>
            <person name="Lindquist E."/>
            <person name="Peto M."/>
            <person name="Grant D."/>
            <person name="Shu S."/>
            <person name="Goodstein D."/>
            <person name="Barry K."/>
            <person name="Futrell-Griggs M."/>
            <person name="Abernathy B."/>
            <person name="Du J."/>
            <person name="Tian Z."/>
            <person name="Zhu L."/>
            <person name="Gill N."/>
            <person name="Joshi T."/>
            <person name="Libault M."/>
            <person name="Sethuraman A."/>
            <person name="Zhang X."/>
            <person name="Shinozaki K."/>
            <person name="Nguyen H."/>
            <person name="Wing R."/>
            <person name="Cregan P."/>
            <person name="Specht J."/>
            <person name="Grimwood J."/>
            <person name="Rokhsar D."/>
            <person name="Stacey G."/>
            <person name="Shoemaker R."/>
            <person name="Jackson S."/>
        </authorList>
    </citation>
    <scope>NUCLEOTIDE SEQUENCE</scope>
    <source>
        <tissue evidence="1">Callus</tissue>
    </source>
</reference>
<dbReference type="Gramene" id="KRH23935">
    <property type="protein sequence ID" value="KRH23935"/>
    <property type="gene ID" value="GLYMA_12G011900"/>
</dbReference>
<dbReference type="Proteomes" id="UP000008827">
    <property type="component" value="Chromosome 12"/>
</dbReference>
<protein>
    <submittedName>
        <fullName evidence="1 2">Uncharacterized protein</fullName>
    </submittedName>
</protein>
<reference evidence="2" key="2">
    <citation type="submission" date="2018-02" db="UniProtKB">
        <authorList>
            <consortium name="EnsemblPlants"/>
        </authorList>
    </citation>
    <scope>IDENTIFICATION</scope>
    <source>
        <strain evidence="2">Williams 82</strain>
    </source>
</reference>
<proteinExistence type="predicted"/>
<organism evidence="1">
    <name type="scientific">Glycine max</name>
    <name type="common">Soybean</name>
    <name type="synonym">Glycine hispida</name>
    <dbReference type="NCBI Taxonomy" id="3847"/>
    <lineage>
        <taxon>Eukaryota</taxon>
        <taxon>Viridiplantae</taxon>
        <taxon>Streptophyta</taxon>
        <taxon>Embryophyta</taxon>
        <taxon>Tracheophyta</taxon>
        <taxon>Spermatophyta</taxon>
        <taxon>Magnoliopsida</taxon>
        <taxon>eudicotyledons</taxon>
        <taxon>Gunneridae</taxon>
        <taxon>Pentapetalae</taxon>
        <taxon>rosids</taxon>
        <taxon>fabids</taxon>
        <taxon>Fabales</taxon>
        <taxon>Fabaceae</taxon>
        <taxon>Papilionoideae</taxon>
        <taxon>50 kb inversion clade</taxon>
        <taxon>NPAAA clade</taxon>
        <taxon>indigoferoid/millettioid clade</taxon>
        <taxon>Phaseoleae</taxon>
        <taxon>Glycine</taxon>
        <taxon>Glycine subgen. Soja</taxon>
    </lineage>
</organism>
<reference evidence="1 2" key="1">
    <citation type="journal article" date="2010" name="Nature">
        <title>Genome sequence of the palaeopolyploid soybean.</title>
        <authorList>
            <person name="Schmutz J."/>
            <person name="Cannon S.B."/>
            <person name="Schlueter J."/>
            <person name="Ma J."/>
            <person name="Mitros T."/>
            <person name="Nelson W."/>
            <person name="Hyten D.L."/>
            <person name="Song Q."/>
            <person name="Thelen J.J."/>
            <person name="Cheng J."/>
            <person name="Xu D."/>
            <person name="Hellsten U."/>
            <person name="May G.D."/>
            <person name="Yu Y."/>
            <person name="Sakurai T."/>
            <person name="Umezawa T."/>
            <person name="Bhattacharyya M.K."/>
            <person name="Sandhu D."/>
            <person name="Valliyodan B."/>
            <person name="Lindquist E."/>
            <person name="Peto M."/>
            <person name="Grant D."/>
            <person name="Shu S."/>
            <person name="Goodstein D."/>
            <person name="Barry K."/>
            <person name="Futrell-Griggs M."/>
            <person name="Abernathy B."/>
            <person name="Du J."/>
            <person name="Tian Z."/>
            <person name="Zhu L."/>
            <person name="Gill N."/>
            <person name="Joshi T."/>
            <person name="Libault M."/>
            <person name="Sethuraman A."/>
            <person name="Zhang X.-C."/>
            <person name="Shinozaki K."/>
            <person name="Nguyen H.T."/>
            <person name="Wing R.A."/>
            <person name="Cregan P."/>
            <person name="Specht J."/>
            <person name="Grimwood J."/>
            <person name="Rokhsar D."/>
            <person name="Stacey G."/>
            <person name="Shoemaker R.C."/>
            <person name="Jackson S.A."/>
        </authorList>
    </citation>
    <scope>NUCLEOTIDE SEQUENCE</scope>
    <source>
        <strain evidence="2">cv. Williams 82</strain>
        <tissue evidence="1">Callus</tissue>
    </source>
</reference>
<keyword evidence="3" id="KW-1185">Reference proteome</keyword>
<accession>A0A0R0HCJ6</accession>